<evidence type="ECO:0000313" key="1">
    <source>
        <dbReference type="EMBL" id="KAI7990899.1"/>
    </source>
</evidence>
<dbReference type="EMBL" id="CM045770">
    <property type="protein sequence ID" value="KAI7990899.1"/>
    <property type="molecule type" value="Genomic_DNA"/>
</dbReference>
<sequence length="270" mass="30695">MLCSPTGKGDHCSVPQLVMQQNLLQISFSENFSGPNSLFECQKILNSLFSIVQKFNVSYRRLSRNFLLPSNVSKRLLQEFVEKHGNGFEVVYTSSGWLKNNPSVYHIRLVSGPKLSGMTKPIRRSDNDCCHSCEDVREAYRKKGWAISNPDMIDQNLIEKQSAHSTPKLKVILMSATVDSDLFSRYFGRCPVITAQGRTHPVSTHFLEDIYESINYLLALDSSTYLRDDTSTKKNDPVSNYRGKKNLVLSGWGDESILSEDFINPYYIPF</sequence>
<reference evidence="1 2" key="1">
    <citation type="journal article" date="2022" name="Plant J.">
        <title>Chromosome-level genome of Camellia lanceoleosa provides a valuable resource for understanding genome evolution and self-incompatibility.</title>
        <authorList>
            <person name="Gong W."/>
            <person name="Xiao S."/>
            <person name="Wang L."/>
            <person name="Liao Z."/>
            <person name="Chang Y."/>
            <person name="Mo W."/>
            <person name="Hu G."/>
            <person name="Li W."/>
            <person name="Zhao G."/>
            <person name="Zhu H."/>
            <person name="Hu X."/>
            <person name="Ji K."/>
            <person name="Xiang X."/>
            <person name="Song Q."/>
            <person name="Yuan D."/>
            <person name="Jin S."/>
            <person name="Zhang L."/>
        </authorList>
    </citation>
    <scope>NUCLEOTIDE SEQUENCE [LARGE SCALE GENOMIC DNA]</scope>
    <source>
        <strain evidence="1">SQ_2022a</strain>
    </source>
</reference>
<proteinExistence type="predicted"/>
<gene>
    <name evidence="1" type="ORF">LOK49_LG12G02841</name>
</gene>
<dbReference type="Proteomes" id="UP001060215">
    <property type="component" value="Chromosome 13"/>
</dbReference>
<protein>
    <submittedName>
        <fullName evidence="1">Uncharacterized protein</fullName>
    </submittedName>
</protein>
<keyword evidence="2" id="KW-1185">Reference proteome</keyword>
<evidence type="ECO:0000313" key="2">
    <source>
        <dbReference type="Proteomes" id="UP001060215"/>
    </source>
</evidence>
<accession>A0ACC0FQT3</accession>
<comment type="caution">
    <text evidence="1">The sequence shown here is derived from an EMBL/GenBank/DDBJ whole genome shotgun (WGS) entry which is preliminary data.</text>
</comment>
<name>A0ACC0FQT3_9ERIC</name>
<organism evidence="1 2">
    <name type="scientific">Camellia lanceoleosa</name>
    <dbReference type="NCBI Taxonomy" id="1840588"/>
    <lineage>
        <taxon>Eukaryota</taxon>
        <taxon>Viridiplantae</taxon>
        <taxon>Streptophyta</taxon>
        <taxon>Embryophyta</taxon>
        <taxon>Tracheophyta</taxon>
        <taxon>Spermatophyta</taxon>
        <taxon>Magnoliopsida</taxon>
        <taxon>eudicotyledons</taxon>
        <taxon>Gunneridae</taxon>
        <taxon>Pentapetalae</taxon>
        <taxon>asterids</taxon>
        <taxon>Ericales</taxon>
        <taxon>Theaceae</taxon>
        <taxon>Camellia</taxon>
    </lineage>
</organism>